<dbReference type="EMBL" id="BAABJZ010000003">
    <property type="protein sequence ID" value="GAA4872558.1"/>
    <property type="molecule type" value="Genomic_DNA"/>
</dbReference>
<name>A0ABP9E9K6_9GAMM</name>
<keyword evidence="2" id="KW-1185">Reference proteome</keyword>
<evidence type="ECO:0008006" key="3">
    <source>
        <dbReference type="Google" id="ProtNLM"/>
    </source>
</evidence>
<sequence>MAMKLSDYIAAHTSSSHIIEYQVECRTTYYEVRGCNASMREGFLPLIMALVCAEWCYSYFNLPYDYNGIRAISAFGDDRDILMSKRL</sequence>
<dbReference type="Proteomes" id="UP001499988">
    <property type="component" value="Unassembled WGS sequence"/>
</dbReference>
<accession>A0ABP9E9K6</accession>
<reference evidence="2" key="1">
    <citation type="journal article" date="2019" name="Int. J. Syst. Evol. Microbiol.">
        <title>The Global Catalogue of Microorganisms (GCM) 10K type strain sequencing project: providing services to taxonomists for standard genome sequencing and annotation.</title>
        <authorList>
            <consortium name="The Broad Institute Genomics Platform"/>
            <consortium name="The Broad Institute Genome Sequencing Center for Infectious Disease"/>
            <person name="Wu L."/>
            <person name="Ma J."/>
        </authorList>
    </citation>
    <scope>NUCLEOTIDE SEQUENCE [LARGE SCALE GENOMIC DNA]</scope>
    <source>
        <strain evidence="2">JCM 18401</strain>
    </source>
</reference>
<evidence type="ECO:0000313" key="2">
    <source>
        <dbReference type="Proteomes" id="UP001499988"/>
    </source>
</evidence>
<gene>
    <name evidence="1" type="ORF">GCM10023333_01680</name>
</gene>
<comment type="caution">
    <text evidence="1">The sequence shown here is derived from an EMBL/GenBank/DDBJ whole genome shotgun (WGS) entry which is preliminary data.</text>
</comment>
<organism evidence="1 2">
    <name type="scientific">Ferrimonas pelagia</name>
    <dbReference type="NCBI Taxonomy" id="1177826"/>
    <lineage>
        <taxon>Bacteria</taxon>
        <taxon>Pseudomonadati</taxon>
        <taxon>Pseudomonadota</taxon>
        <taxon>Gammaproteobacteria</taxon>
        <taxon>Alteromonadales</taxon>
        <taxon>Ferrimonadaceae</taxon>
        <taxon>Ferrimonas</taxon>
    </lineage>
</organism>
<proteinExistence type="predicted"/>
<evidence type="ECO:0000313" key="1">
    <source>
        <dbReference type="EMBL" id="GAA4872558.1"/>
    </source>
</evidence>
<protein>
    <recommendedName>
        <fullName evidence="3">Reverse transcriptase domain-containing protein</fullName>
    </recommendedName>
</protein>